<evidence type="ECO:0000313" key="1">
    <source>
        <dbReference type="EMBL" id="KIP90106.1"/>
    </source>
</evidence>
<organism evidence="1 2">
    <name type="scientific">Pseudomonas fluorescens</name>
    <dbReference type="NCBI Taxonomy" id="294"/>
    <lineage>
        <taxon>Bacteria</taxon>
        <taxon>Pseudomonadati</taxon>
        <taxon>Pseudomonadota</taxon>
        <taxon>Gammaproteobacteria</taxon>
        <taxon>Pseudomonadales</taxon>
        <taxon>Pseudomonadaceae</taxon>
        <taxon>Pseudomonas</taxon>
    </lineage>
</organism>
<gene>
    <name evidence="1" type="ORF">RU10_23405</name>
</gene>
<protein>
    <submittedName>
        <fullName evidence="1">Uncharacterized protein</fullName>
    </submittedName>
</protein>
<sequence length="1152" mass="127586">MHYVQKPFSDLLAKCVNRYEPGAIAILKGDGLLMADGLEQVAARIKSAPEAHDDFEVLKDGLNLTGGQIWSNGKASYAQWLRFHGLHVPTDIDQLTKLVEFLTLRWSAADQLSDYWECINGGVITLTAEECKEIRDLTTEFFSGSLLDILYEQVKPKLADRISWESAGDVVAQLIGHQYSQAQAKRYIERLAWWGANSDEALDSQRRSSVLYTAIILQLDPLIGTQHRRNCIAGFDIYDPETAADQSLSVVRENIESHLVDSKKISRLLVPLASHLLLSSIAPALLVKNIPAWLTAGSISWVVFSQTVSSIEMTAKGASRLMTYDQVMKFADLESISKSISALQGLALIDAATDWGLINEVITPEDIQTSIGQATQRAMNAYQSHVETIVKGTKAFTAPVPNRRRIALAALEPALPNCDFLEEPILRPNTFSDLRHSILELQIEDELASGQWDWNKQPHILTQYPLLQYCTPTRVAFLAETREYHKNIHAAMETNIKMALAAMPRQDRDVFERSRITFFTVRRTAGTFIHEPVDHRQTSADRQEPKVVEIQADKDLARGRFALIMIASHGNNELLCYEMFSLLGECRRNDALGALIKNTGKMSMPSRMDYKGGLDDKHPPVPETHNVPIDISSYMNGTQANPNSAGSMIIEKLGTIAAPIIESGSKKSYYQYFISAQAQNIAKFIVANRPIGSVDELLETFTDLTEKEKKARQYDEAVTFVIDLIVPFKKCIEDLASGERNKVVDGIYGCSMDAIGVLFTLVGAPVKVLNIATKSISQTAKLAKFLKYGLQLAVSTFNPIDGLPSTGYKISKILIRNGLSLAPKGLRLLDAASSQLKNFTGGRHSTDLIQAASLPALGQGKWRPRSGALTALSVSAFKKSNHWYALTRSGKPWGKKLPNFEFKCSFTLPSVRPESLTKHIIEHGLRISKQKLDSAITVLTNSRINLDTDLAIGLFLGTTDNGRSKIEALLKTVRLDFAGVSASNFFLDPLKTDDQVVSVDVNQYNEWKKAELHARNEVQFMTVNNQNLNMGFEFSRFNYGAVADDLLHEMCRAQAGTVDYAYAPAAIRNKTQHCDVSRLLNFAAGHIPYIGPAAGDGSALQNADSIAMLVALLSQKESDPSEFNMNMTRLKAAVKRSAGRKITEEVWLNLND</sequence>
<dbReference type="AlphaFoldDB" id="A0AAE2DUG0"/>
<proteinExistence type="predicted"/>
<accession>A0AAE2DUG0</accession>
<name>A0AAE2DUG0_PSEFL</name>
<evidence type="ECO:0000313" key="2">
    <source>
        <dbReference type="Proteomes" id="UP000032086"/>
    </source>
</evidence>
<dbReference type="EMBL" id="JXQY01000033">
    <property type="protein sequence ID" value="KIP90106.1"/>
    <property type="molecule type" value="Genomic_DNA"/>
</dbReference>
<dbReference type="Proteomes" id="UP000032086">
    <property type="component" value="Unassembled WGS sequence"/>
</dbReference>
<comment type="caution">
    <text evidence="1">The sequence shown here is derived from an EMBL/GenBank/DDBJ whole genome shotgun (WGS) entry which is preliminary data.</text>
</comment>
<reference evidence="1 2" key="1">
    <citation type="submission" date="2014-12" db="EMBL/GenBank/DDBJ databases">
        <title>16Stimator: statistical estimation of ribosomal gene copy numbers from draft genome assemblies.</title>
        <authorList>
            <person name="Perisin M.A."/>
            <person name="Vetter M."/>
            <person name="Gilbert J.A."/>
            <person name="Bergelson J."/>
        </authorList>
    </citation>
    <scope>NUCLEOTIDE SEQUENCE [LARGE SCALE GENOMIC DNA]</scope>
    <source>
        <strain evidence="1 2">MEP34</strain>
    </source>
</reference>